<reference evidence="8 9" key="1">
    <citation type="journal article" date="2012" name="Science">
        <title>The Paleozoic origin of enzymatic lignin decomposition reconstructed from 31 fungal genomes.</title>
        <authorList>
            <person name="Floudas D."/>
            <person name="Binder M."/>
            <person name="Riley R."/>
            <person name="Barry K."/>
            <person name="Blanchette R.A."/>
            <person name="Henrissat B."/>
            <person name="Martinez A.T."/>
            <person name="Otillar R."/>
            <person name="Spatafora J.W."/>
            <person name="Yadav J.S."/>
            <person name="Aerts A."/>
            <person name="Benoit I."/>
            <person name="Boyd A."/>
            <person name="Carlson A."/>
            <person name="Copeland A."/>
            <person name="Coutinho P.M."/>
            <person name="de Vries R.P."/>
            <person name="Ferreira P."/>
            <person name="Findley K."/>
            <person name="Foster B."/>
            <person name="Gaskell J."/>
            <person name="Glotzer D."/>
            <person name="Gorecki P."/>
            <person name="Heitman J."/>
            <person name="Hesse C."/>
            <person name="Hori C."/>
            <person name="Igarashi K."/>
            <person name="Jurgens J.A."/>
            <person name="Kallen N."/>
            <person name="Kersten P."/>
            <person name="Kohler A."/>
            <person name="Kuees U."/>
            <person name="Kumar T.K.A."/>
            <person name="Kuo A."/>
            <person name="LaButti K."/>
            <person name="Larrondo L.F."/>
            <person name="Lindquist E."/>
            <person name="Ling A."/>
            <person name="Lombard V."/>
            <person name="Lucas S."/>
            <person name="Lundell T."/>
            <person name="Martin R."/>
            <person name="McLaughlin D.J."/>
            <person name="Morgenstern I."/>
            <person name="Morin E."/>
            <person name="Murat C."/>
            <person name="Nagy L.G."/>
            <person name="Nolan M."/>
            <person name="Ohm R.A."/>
            <person name="Patyshakuliyeva A."/>
            <person name="Rokas A."/>
            <person name="Ruiz-Duenas F.J."/>
            <person name="Sabat G."/>
            <person name="Salamov A."/>
            <person name="Samejima M."/>
            <person name="Schmutz J."/>
            <person name="Slot J.C."/>
            <person name="St John F."/>
            <person name="Stenlid J."/>
            <person name="Sun H."/>
            <person name="Sun S."/>
            <person name="Syed K."/>
            <person name="Tsang A."/>
            <person name="Wiebenga A."/>
            <person name="Young D."/>
            <person name="Pisabarro A."/>
            <person name="Eastwood D.C."/>
            <person name="Martin F."/>
            <person name="Cullen D."/>
            <person name="Grigoriev I.V."/>
            <person name="Hibbett D.S."/>
        </authorList>
    </citation>
    <scope>NUCLEOTIDE SEQUENCE</scope>
    <source>
        <strain evidence="9">FP-58527</strain>
    </source>
</reference>
<dbReference type="PANTHER" id="PTHR16301:SF24">
    <property type="entry name" value="RWD DOMAIN-CONTAINING PROTEIN"/>
    <property type="match status" value="1"/>
</dbReference>
<evidence type="ECO:0000256" key="6">
    <source>
        <dbReference type="ARBA" id="ARBA00023016"/>
    </source>
</evidence>
<evidence type="ECO:0000256" key="2">
    <source>
        <dbReference type="ARBA" id="ARBA00007665"/>
    </source>
</evidence>
<dbReference type="eggNOG" id="KOG3299">
    <property type="taxonomic scope" value="Eukaryota"/>
</dbReference>
<dbReference type="OrthoDB" id="69641at2759"/>
<evidence type="ECO:0000313" key="8">
    <source>
        <dbReference type="EMBL" id="EPS98770.1"/>
    </source>
</evidence>
<evidence type="ECO:0000256" key="1">
    <source>
        <dbReference type="ARBA" id="ARBA00004496"/>
    </source>
</evidence>
<dbReference type="SUPFAM" id="SSF54211">
    <property type="entry name" value="Ribosomal protein S5 domain 2-like"/>
    <property type="match status" value="1"/>
</dbReference>
<dbReference type="AlphaFoldDB" id="S8FAY5"/>
<dbReference type="InterPro" id="IPR016135">
    <property type="entry name" value="UBQ-conjugating_enzyme/RWD"/>
</dbReference>
<sequence>MSRTPSPHFPTLDALIEHLSADSEREELAAELGALQSIYGDHAILPWDRNIFSADDNAREARVRSGERGTIRYEVTIRAHSVSPPSEPDTTHPLTLLVSLPPSYPAAIPPQLQLLSRYVGPYGVDPALFGAVLRTYISRDGVEWAPGGVCVFDGVEWVREACGDWLGERMSEQRAGEILREDERAVDGRNEPAEGEDVRLVEGRKSARGVVESEAEAKMPEGVEFTIPEPIVDRKSVFIGRACPIMHPSQVPLILAHLMSDRKIARAAHPIINAWRCRVGQNLHQDNDDDGETAAGGRLAHLLQILDVENVLVVVTRYYGGIHLGPDRFKHINQAARNALELGGFLDAPTTESHSGRKKGRGAHK</sequence>
<dbReference type="InterPro" id="IPR006575">
    <property type="entry name" value="RWD_dom"/>
</dbReference>
<dbReference type="InterPro" id="IPR001498">
    <property type="entry name" value="Impact_N"/>
</dbReference>
<dbReference type="Pfam" id="PF05773">
    <property type="entry name" value="RWD"/>
    <property type="match status" value="1"/>
</dbReference>
<name>S8FAY5_FOMSC</name>
<keyword evidence="9" id="KW-1185">Reference proteome</keyword>
<organism evidence="8 9">
    <name type="scientific">Fomitopsis schrenkii</name>
    <name type="common">Brown rot fungus</name>
    <dbReference type="NCBI Taxonomy" id="2126942"/>
    <lineage>
        <taxon>Eukaryota</taxon>
        <taxon>Fungi</taxon>
        <taxon>Dikarya</taxon>
        <taxon>Basidiomycota</taxon>
        <taxon>Agaricomycotina</taxon>
        <taxon>Agaricomycetes</taxon>
        <taxon>Polyporales</taxon>
        <taxon>Fomitopsis</taxon>
    </lineage>
</organism>
<proteinExistence type="inferred from homology"/>
<feature type="domain" description="RWD" evidence="7">
    <location>
        <begin position="30"/>
        <end position="165"/>
    </location>
</feature>
<evidence type="ECO:0000256" key="4">
    <source>
        <dbReference type="ARBA" id="ARBA00022491"/>
    </source>
</evidence>
<dbReference type="InParanoid" id="S8FAY5"/>
<dbReference type="STRING" id="743788.S8FAY5"/>
<protein>
    <recommendedName>
        <fullName evidence="7">RWD domain-containing protein</fullName>
    </recommendedName>
</protein>
<dbReference type="GO" id="GO:0005737">
    <property type="term" value="C:cytoplasm"/>
    <property type="evidence" value="ECO:0007669"/>
    <property type="project" value="UniProtKB-SubCell"/>
</dbReference>
<dbReference type="FunCoup" id="S8FAY5">
    <property type="interactions" value="344"/>
</dbReference>
<keyword evidence="5" id="KW-0810">Translation regulation</keyword>
<gene>
    <name evidence="8" type="ORF">FOMPIDRAFT_1164900</name>
</gene>
<comment type="subcellular location">
    <subcellularLocation>
        <location evidence="1">Cytoplasm</location>
    </subcellularLocation>
</comment>
<dbReference type="Gene3D" id="3.10.110.10">
    <property type="entry name" value="Ubiquitin Conjugating Enzyme"/>
    <property type="match status" value="1"/>
</dbReference>
<keyword evidence="3" id="KW-0963">Cytoplasm</keyword>
<dbReference type="SUPFAM" id="SSF54495">
    <property type="entry name" value="UBC-like"/>
    <property type="match status" value="1"/>
</dbReference>
<dbReference type="PANTHER" id="PTHR16301">
    <property type="entry name" value="IMPACT-RELATED"/>
    <property type="match status" value="1"/>
</dbReference>
<evidence type="ECO:0000313" key="9">
    <source>
        <dbReference type="Proteomes" id="UP000015241"/>
    </source>
</evidence>
<dbReference type="Gene3D" id="3.30.230.30">
    <property type="entry name" value="Impact, N-terminal domain"/>
    <property type="match status" value="1"/>
</dbReference>
<comment type="similarity">
    <text evidence="2">Belongs to the IMPACT family.</text>
</comment>
<dbReference type="InterPro" id="IPR023582">
    <property type="entry name" value="Impact"/>
</dbReference>
<keyword evidence="4" id="KW-0678">Repressor</keyword>
<evidence type="ECO:0000259" key="7">
    <source>
        <dbReference type="PROSITE" id="PS50908"/>
    </source>
</evidence>
<evidence type="ECO:0000256" key="3">
    <source>
        <dbReference type="ARBA" id="ARBA00022490"/>
    </source>
</evidence>
<dbReference type="GO" id="GO:0006446">
    <property type="term" value="P:regulation of translational initiation"/>
    <property type="evidence" value="ECO:0007669"/>
    <property type="project" value="TreeGrafter"/>
</dbReference>
<dbReference type="InterPro" id="IPR036956">
    <property type="entry name" value="Impact_N_sf"/>
</dbReference>
<dbReference type="EMBL" id="KE504162">
    <property type="protein sequence ID" value="EPS98770.1"/>
    <property type="molecule type" value="Genomic_DNA"/>
</dbReference>
<dbReference type="GO" id="GO:0140469">
    <property type="term" value="P:GCN2-mediated signaling"/>
    <property type="evidence" value="ECO:0007669"/>
    <property type="project" value="TreeGrafter"/>
</dbReference>
<keyword evidence="6" id="KW-0346">Stress response</keyword>
<dbReference type="HOGENOM" id="CLU_045276_0_0_1"/>
<dbReference type="PROSITE" id="PS50908">
    <property type="entry name" value="RWD"/>
    <property type="match status" value="1"/>
</dbReference>
<dbReference type="Proteomes" id="UP000015241">
    <property type="component" value="Unassembled WGS sequence"/>
</dbReference>
<dbReference type="InterPro" id="IPR020568">
    <property type="entry name" value="Ribosomal_Su5_D2-typ_SF"/>
</dbReference>
<evidence type="ECO:0000256" key="5">
    <source>
        <dbReference type="ARBA" id="ARBA00022845"/>
    </source>
</evidence>
<accession>S8FAY5</accession>
<dbReference type="Pfam" id="PF01205">
    <property type="entry name" value="Impact_N"/>
    <property type="match status" value="1"/>
</dbReference>